<evidence type="ECO:0000256" key="3">
    <source>
        <dbReference type="ARBA" id="ARBA00023125"/>
    </source>
</evidence>
<dbReference type="HOGENOM" id="CLU_060077_0_1_5"/>
<dbReference type="CDD" id="cd00592">
    <property type="entry name" value="HTH_MerR-like"/>
    <property type="match status" value="1"/>
</dbReference>
<organism evidence="6 7">
    <name type="scientific">Asticcacaulis biprosthecium C19</name>
    <dbReference type="NCBI Taxonomy" id="715226"/>
    <lineage>
        <taxon>Bacteria</taxon>
        <taxon>Pseudomonadati</taxon>
        <taxon>Pseudomonadota</taxon>
        <taxon>Alphaproteobacteria</taxon>
        <taxon>Caulobacterales</taxon>
        <taxon>Caulobacteraceae</taxon>
        <taxon>Asticcacaulis</taxon>
    </lineage>
</organism>
<dbReference type="STRING" id="715226.ABI_37290"/>
<dbReference type="InterPro" id="IPR047057">
    <property type="entry name" value="MerR_fam"/>
</dbReference>
<dbReference type="PANTHER" id="PTHR30204">
    <property type="entry name" value="REDOX-CYCLING DRUG-SENSING TRANSCRIPTIONAL ACTIVATOR SOXR"/>
    <property type="match status" value="1"/>
</dbReference>
<dbReference type="EMBL" id="GL883079">
    <property type="protein sequence ID" value="EGF90697.1"/>
    <property type="molecule type" value="Genomic_DNA"/>
</dbReference>
<dbReference type="AlphaFoldDB" id="F4QR60"/>
<dbReference type="PROSITE" id="PS50937">
    <property type="entry name" value="HTH_MERR_2"/>
    <property type="match status" value="1"/>
</dbReference>
<dbReference type="SUPFAM" id="SSF46955">
    <property type="entry name" value="Putative DNA-binding domain"/>
    <property type="match status" value="1"/>
</dbReference>
<accession>F4QR60</accession>
<evidence type="ECO:0000313" key="7">
    <source>
        <dbReference type="Proteomes" id="UP000006512"/>
    </source>
</evidence>
<evidence type="ECO:0000313" key="6">
    <source>
        <dbReference type="EMBL" id="EGF90697.1"/>
    </source>
</evidence>
<dbReference type="SMART" id="SM00422">
    <property type="entry name" value="HTH_MERR"/>
    <property type="match status" value="1"/>
</dbReference>
<keyword evidence="2" id="KW-0805">Transcription regulation</keyword>
<dbReference type="Proteomes" id="UP000006512">
    <property type="component" value="Unassembled WGS sequence"/>
</dbReference>
<proteinExistence type="predicted"/>
<dbReference type="PANTHER" id="PTHR30204:SF69">
    <property type="entry name" value="MERR-FAMILY TRANSCRIPTIONAL REGULATOR"/>
    <property type="match status" value="1"/>
</dbReference>
<sequence>MNQAVRYLSPAETAKRLGVSGKALRVYETRGLVRPERTLAGWRVYGPDQLARLQQVIALKGFGLSLSRIAGLLSGRTADLDTFLALHAAMLQRQKAEVERALSLVTSAREQLARDGSLSSDDLIHLTKETLMTNPNAQSATYDQIAARHLTPEDQDLLAANGFAGMDKPHAGWEALIAEAGELIQTHATDSPEAMDLARRWMAQVAVATDGDPALNQKVRAVALDMLEQPGFEEASRTSHAMMDYISQAYGAAIAAGICPKP</sequence>
<reference evidence="7" key="1">
    <citation type="submission" date="2011-03" db="EMBL/GenBank/DDBJ databases">
        <title>Draft genome sequence of Brevundimonas diminuta.</title>
        <authorList>
            <person name="Brown P.J.B."/>
            <person name="Buechlein A."/>
            <person name="Hemmerich C."/>
            <person name="Brun Y.V."/>
        </authorList>
    </citation>
    <scope>NUCLEOTIDE SEQUENCE [LARGE SCALE GENOMIC DNA]</scope>
    <source>
        <strain evidence="7">C19</strain>
    </source>
</reference>
<evidence type="ECO:0000256" key="1">
    <source>
        <dbReference type="ARBA" id="ARBA00022491"/>
    </source>
</evidence>
<keyword evidence="1" id="KW-0678">Repressor</keyword>
<dbReference type="GO" id="GO:0003677">
    <property type="term" value="F:DNA binding"/>
    <property type="evidence" value="ECO:0007669"/>
    <property type="project" value="UniProtKB-KW"/>
</dbReference>
<dbReference type="InterPro" id="IPR000551">
    <property type="entry name" value="MerR-type_HTH_dom"/>
</dbReference>
<dbReference type="GO" id="GO:0003700">
    <property type="term" value="F:DNA-binding transcription factor activity"/>
    <property type="evidence" value="ECO:0007669"/>
    <property type="project" value="InterPro"/>
</dbReference>
<protein>
    <submittedName>
        <fullName evidence="6">MerR family regulatory family protein</fullName>
    </submittedName>
</protein>
<gene>
    <name evidence="6" type="ORF">ABI_37290</name>
</gene>
<dbReference type="Gene3D" id="1.10.1660.10">
    <property type="match status" value="1"/>
</dbReference>
<dbReference type="InterPro" id="IPR009061">
    <property type="entry name" value="DNA-bd_dom_put_sf"/>
</dbReference>
<name>F4QR60_9CAUL</name>
<evidence type="ECO:0000256" key="4">
    <source>
        <dbReference type="ARBA" id="ARBA00023163"/>
    </source>
</evidence>
<dbReference type="Pfam" id="PF13411">
    <property type="entry name" value="MerR_1"/>
    <property type="match status" value="1"/>
</dbReference>
<keyword evidence="4" id="KW-0804">Transcription</keyword>
<keyword evidence="7" id="KW-1185">Reference proteome</keyword>
<keyword evidence="3" id="KW-0238">DNA-binding</keyword>
<feature type="domain" description="HTH merR-type" evidence="5">
    <location>
        <begin position="7"/>
        <end position="75"/>
    </location>
</feature>
<evidence type="ECO:0000256" key="2">
    <source>
        <dbReference type="ARBA" id="ARBA00023015"/>
    </source>
</evidence>
<dbReference type="RefSeq" id="WP_006274508.1">
    <property type="nucleotide sequence ID" value="NZ_GL883079.1"/>
</dbReference>
<evidence type="ECO:0000259" key="5">
    <source>
        <dbReference type="PROSITE" id="PS50937"/>
    </source>
</evidence>
<dbReference type="eggNOG" id="COG0789">
    <property type="taxonomic scope" value="Bacteria"/>
</dbReference>
<dbReference type="OrthoDB" id="9803659at2"/>